<evidence type="ECO:0000313" key="2">
    <source>
        <dbReference type="Proteomes" id="UP000494214"/>
    </source>
</evidence>
<reference evidence="1 2" key="1">
    <citation type="submission" date="2020-04" db="EMBL/GenBank/DDBJ databases">
        <authorList>
            <person name="De Canck E."/>
        </authorList>
    </citation>
    <scope>NUCLEOTIDE SEQUENCE [LARGE SCALE GENOMIC DNA]</scope>
    <source>
        <strain evidence="1 2">LMG 26690</strain>
    </source>
</reference>
<organism evidence="1 2">
    <name type="scientific">Achromobacter animicus</name>
    <dbReference type="NCBI Taxonomy" id="1389935"/>
    <lineage>
        <taxon>Bacteria</taxon>
        <taxon>Pseudomonadati</taxon>
        <taxon>Pseudomonadota</taxon>
        <taxon>Betaproteobacteria</taxon>
        <taxon>Burkholderiales</taxon>
        <taxon>Alcaligenaceae</taxon>
        <taxon>Achromobacter</taxon>
    </lineage>
</organism>
<proteinExistence type="predicted"/>
<gene>
    <name evidence="1" type="ORF">LMG26690_03174</name>
</gene>
<dbReference type="EMBL" id="CADIJM010000006">
    <property type="protein sequence ID" value="CAB3710761.1"/>
    <property type="molecule type" value="Genomic_DNA"/>
</dbReference>
<dbReference type="AlphaFoldDB" id="A0A6S7A3B7"/>
<sequence>MPFSVVMTTGLAALAPVTSRPATVTAVMPASADTPIEPVTVAPEASTTLLCALVTLPSLSTGVTTGGPSVWPLMVMVRVASLLSPSASVMV</sequence>
<keyword evidence="2" id="KW-1185">Reference proteome</keyword>
<name>A0A6S7A3B7_9BURK</name>
<accession>A0A6S7A3B7</accession>
<dbReference type="Proteomes" id="UP000494214">
    <property type="component" value="Unassembled WGS sequence"/>
</dbReference>
<evidence type="ECO:0000313" key="1">
    <source>
        <dbReference type="EMBL" id="CAB3710761.1"/>
    </source>
</evidence>
<protein>
    <submittedName>
        <fullName evidence="1">Uncharacterized protein</fullName>
    </submittedName>
</protein>